<keyword evidence="2" id="KW-0472">Membrane</keyword>
<dbReference type="Pfam" id="PF04765">
    <property type="entry name" value="TOD1_MUCI70"/>
    <property type="match status" value="1"/>
</dbReference>
<keyword evidence="2" id="KW-1133">Transmembrane helix</keyword>
<dbReference type="AlphaFoldDB" id="A0A833QKZ8"/>
<dbReference type="PANTHER" id="PTHR12956:SF17">
    <property type="entry name" value="OS01G0749100 PROTEIN"/>
    <property type="match status" value="1"/>
</dbReference>
<accession>A0A833QKZ8</accession>
<evidence type="ECO:0000256" key="1">
    <source>
        <dbReference type="SAM" id="MobiDB-lite"/>
    </source>
</evidence>
<keyword evidence="5" id="KW-1185">Reference proteome</keyword>
<protein>
    <recommendedName>
        <fullName evidence="3">TOD1/MUCI70 glycosyltransferase-like domain-containing protein</fullName>
    </recommendedName>
</protein>
<dbReference type="InterPro" id="IPR006852">
    <property type="entry name" value="TOD1_MUCI70"/>
</dbReference>
<comment type="caution">
    <text evidence="4">The sequence shown here is derived from an EMBL/GenBank/DDBJ whole genome shotgun (WGS) entry which is preliminary data.</text>
</comment>
<feature type="transmembrane region" description="Helical" evidence="2">
    <location>
        <begin position="45"/>
        <end position="63"/>
    </location>
</feature>
<feature type="compositionally biased region" description="Basic residues" evidence="1">
    <location>
        <begin position="21"/>
        <end position="32"/>
    </location>
</feature>
<evidence type="ECO:0000259" key="3">
    <source>
        <dbReference type="Pfam" id="PF04765"/>
    </source>
</evidence>
<dbReference type="OrthoDB" id="1905162at2759"/>
<dbReference type="InterPro" id="IPR048354">
    <property type="entry name" value="TOD1_MUCI70_glycTrfase_dom"/>
</dbReference>
<name>A0A833QKZ8_9POAL</name>
<proteinExistence type="predicted"/>
<dbReference type="PANTHER" id="PTHR12956">
    <property type="entry name" value="ALKALINE CERAMIDASE-RELATED"/>
    <property type="match status" value="1"/>
</dbReference>
<reference evidence="4" key="1">
    <citation type="submission" date="2020-01" db="EMBL/GenBank/DDBJ databases">
        <title>Genome sequence of Kobresia littledalei, the first chromosome-level genome in the family Cyperaceae.</title>
        <authorList>
            <person name="Qu G."/>
        </authorList>
    </citation>
    <scope>NUCLEOTIDE SEQUENCE</scope>
    <source>
        <strain evidence="4">C.B.Clarke</strain>
        <tissue evidence="4">Leaf</tissue>
    </source>
</reference>
<evidence type="ECO:0000313" key="5">
    <source>
        <dbReference type="Proteomes" id="UP000623129"/>
    </source>
</evidence>
<dbReference type="EMBL" id="SWLB01000022">
    <property type="protein sequence ID" value="KAF3323956.1"/>
    <property type="molecule type" value="Genomic_DNA"/>
</dbReference>
<dbReference type="Proteomes" id="UP000623129">
    <property type="component" value="Unassembled WGS sequence"/>
</dbReference>
<evidence type="ECO:0000256" key="2">
    <source>
        <dbReference type="SAM" id="Phobius"/>
    </source>
</evidence>
<evidence type="ECO:0000313" key="4">
    <source>
        <dbReference type="EMBL" id="KAF3323956.1"/>
    </source>
</evidence>
<organism evidence="4 5">
    <name type="scientific">Carex littledalei</name>
    <dbReference type="NCBI Taxonomy" id="544730"/>
    <lineage>
        <taxon>Eukaryota</taxon>
        <taxon>Viridiplantae</taxon>
        <taxon>Streptophyta</taxon>
        <taxon>Embryophyta</taxon>
        <taxon>Tracheophyta</taxon>
        <taxon>Spermatophyta</taxon>
        <taxon>Magnoliopsida</taxon>
        <taxon>Liliopsida</taxon>
        <taxon>Poales</taxon>
        <taxon>Cyperaceae</taxon>
        <taxon>Cyperoideae</taxon>
        <taxon>Cariceae</taxon>
        <taxon>Carex</taxon>
        <taxon>Carex subgen. Euthyceras</taxon>
    </lineage>
</organism>
<feature type="domain" description="TOD1/MUCI70 glycosyltransferase-like" evidence="3">
    <location>
        <begin position="155"/>
        <end position="447"/>
    </location>
</feature>
<keyword evidence="2" id="KW-0812">Transmembrane</keyword>
<gene>
    <name evidence="4" type="ORF">FCM35_KLT11423</name>
</gene>
<feature type="region of interest" description="Disordered" evidence="1">
    <location>
        <begin position="16"/>
        <end position="35"/>
    </location>
</feature>
<sequence>MINSISISISDEDDLSGRVRLPPRPRRRKTGRNARPGPLRRFSRVLIRWWPVFFLAASVFLFFKVSKHMRRAPDIGRVTLDKGSREDPELEGSIGNLNRLDPVTRAVRGGREPCLKILSHEELIRLDFPPSAGSNISTERIFYKSGEPCPEENATRVGRFNSFTGYPSLHEREESFKVKGAPEVYCGFYCENGGFKISDEDKSYMRKCKAVVSTCAFGGGDDLYQPIGMTDTSLQNVCYVAFWDEITRSSQESEGKVIGDRGMIGKWRIVVVTDLPFSDQRLNGKIPKILSHRLFPEARYSIWVDSKSQFRRDPLGVFEALLWRTGSVFAISEHGARSNLYDEAKAIVRKNKATPEEVEVQLKQYRLDGIPADKRFNGKKALAEASIIVREHTPSTNLFMCLWFNEVVRFTSRDQLSFPYVMRRLNLTGVNMFPVCTRKDLVNSMGHKRKVKPLLRESSTG</sequence>